<comment type="caution">
    <text evidence="3">The sequence shown here is derived from an EMBL/GenBank/DDBJ whole genome shotgun (WGS) entry which is preliminary data.</text>
</comment>
<dbReference type="InterPro" id="IPR013598">
    <property type="entry name" value="Exportin-1/Importin-b-like"/>
</dbReference>
<dbReference type="SUPFAM" id="SSF48371">
    <property type="entry name" value="ARM repeat"/>
    <property type="match status" value="1"/>
</dbReference>
<dbReference type="GO" id="GO:0006886">
    <property type="term" value="P:intracellular protein transport"/>
    <property type="evidence" value="ECO:0007669"/>
    <property type="project" value="UniProtKB-ARBA"/>
</dbReference>
<dbReference type="Pfam" id="PF08389">
    <property type="entry name" value="Xpo1"/>
    <property type="match status" value="1"/>
</dbReference>
<feature type="domain" description="Exportin-5 C-terminal" evidence="2">
    <location>
        <begin position="298"/>
        <end position="1066"/>
    </location>
</feature>
<dbReference type="Pfam" id="PF19273">
    <property type="entry name" value="Exportin-5"/>
    <property type="match status" value="1"/>
</dbReference>
<dbReference type="PANTHER" id="PTHR11223:SF3">
    <property type="entry name" value="EXPORTIN-5"/>
    <property type="match status" value="1"/>
</dbReference>
<protein>
    <recommendedName>
        <fullName evidence="5">Exportin 5</fullName>
    </recommendedName>
</protein>
<evidence type="ECO:0008006" key="5">
    <source>
        <dbReference type="Google" id="ProtNLM"/>
    </source>
</evidence>
<evidence type="ECO:0000259" key="1">
    <source>
        <dbReference type="Pfam" id="PF08389"/>
    </source>
</evidence>
<evidence type="ECO:0000313" key="4">
    <source>
        <dbReference type="Proteomes" id="UP001608902"/>
    </source>
</evidence>
<keyword evidence="4" id="KW-1185">Reference proteome</keyword>
<dbReference type="AlphaFoldDB" id="A0ABD6E9W1"/>
<organism evidence="3 4">
    <name type="scientific">Gnathostoma spinigerum</name>
    <dbReference type="NCBI Taxonomy" id="75299"/>
    <lineage>
        <taxon>Eukaryota</taxon>
        <taxon>Metazoa</taxon>
        <taxon>Ecdysozoa</taxon>
        <taxon>Nematoda</taxon>
        <taxon>Chromadorea</taxon>
        <taxon>Rhabditida</taxon>
        <taxon>Spirurina</taxon>
        <taxon>Gnathostomatomorpha</taxon>
        <taxon>Gnathostomatoidea</taxon>
        <taxon>Gnathostomatidae</taxon>
        <taxon>Gnathostoma</taxon>
    </lineage>
</organism>
<dbReference type="InterPro" id="IPR045478">
    <property type="entry name" value="Exportin-5_C"/>
</dbReference>
<gene>
    <name evidence="3" type="ORF">AB6A40_001643</name>
</gene>
<dbReference type="GO" id="GO:0006913">
    <property type="term" value="P:nucleocytoplasmic transport"/>
    <property type="evidence" value="ECO:0007669"/>
    <property type="project" value="UniProtKB-ARBA"/>
</dbReference>
<proteinExistence type="predicted"/>
<dbReference type="Proteomes" id="UP001608902">
    <property type="component" value="Unassembled WGS sequence"/>
</dbReference>
<feature type="domain" description="Exportin-1/Importin-beta-like" evidence="1">
    <location>
        <begin position="101"/>
        <end position="253"/>
    </location>
</feature>
<dbReference type="InterPro" id="IPR045065">
    <property type="entry name" value="XPO1/5"/>
</dbReference>
<reference evidence="3 4" key="1">
    <citation type="submission" date="2024-08" db="EMBL/GenBank/DDBJ databases">
        <title>Gnathostoma spinigerum genome.</title>
        <authorList>
            <person name="Gonzalez-Bertolin B."/>
            <person name="Monzon S."/>
            <person name="Zaballos A."/>
            <person name="Jimenez P."/>
            <person name="Dekumyoy P."/>
            <person name="Varona S."/>
            <person name="Cuesta I."/>
            <person name="Sumanam S."/>
            <person name="Adisakwattana P."/>
            <person name="Gasser R.B."/>
            <person name="Hernandez-Gonzalez A."/>
            <person name="Young N.D."/>
            <person name="Perteguer M.J."/>
        </authorList>
    </citation>
    <scope>NUCLEOTIDE SEQUENCE [LARGE SCALE GENOMIC DNA]</scope>
    <source>
        <strain evidence="3">AL3</strain>
        <tissue evidence="3">Liver</tissue>
    </source>
</reference>
<evidence type="ECO:0000313" key="3">
    <source>
        <dbReference type="EMBL" id="MFH4974934.1"/>
    </source>
</evidence>
<name>A0ABD6E9W1_9BILA</name>
<dbReference type="Gene3D" id="1.25.10.10">
    <property type="entry name" value="Leucine-rich Repeat Variant"/>
    <property type="match status" value="1"/>
</dbReference>
<sequence>MVDLYENVISAIKMIYDISVSNEQRAAASKMIEEMKEKVPDEVESLAFKLSSSDDELIAHNGWNIIEHLIRFKWLEMRPETRLKIRNDCLAHLMSNTLVNSHVRNAACRCIVDMIEHEWPQNWPELFDQLSEIESVSIVHAQLPFVILQRLVEDVVTMPSVPNAERRRDLNNAISLQLPAIFEKSVNVLNQCVILSSGESIELIKSVLSLLSEIVEWASASVIDQNLDLILTPLCAFLNTADYSINEQAAKCLLHLASRKRVKNDESSIVLTLFGDVPMQAILTSASAAASVGAENVQHYRCLKVLCDVLVALGLHLKDVWQRRPPNFALYLSAIENFLTHPSIYLRSEAASVFSAFSSHPTISQDELFIEVVNRVIPLIPSLLERKGAPSEGGTSVIGQYSLLDYNDDSEFMRDVVQLCDRLRRVIRQCLNEENVSLFFTVIDNWIKTSCIGNTLEVRETEWVAMQTFVRHVLSVCDENKLLTQHQKGILANRFSELVDIINHCDKISAVNSAMSILSSLFIILSDFPHLVSLFLTMARKILTNTKEGEEDVSTKRHCIALLLRLVTTFAEAVKSEAQQILDLCLSVSPSLSPMQRASCLHVLAALSNLCSDFATQQNFLSCALEDCVSFFKSPELIRSVQSDAEFLSYIGFTSCAPSNIDEAKQSSFVTNRRFLRSCLFALEGTLANVVSCQGLKHPAFLTLSSVLPVLFNIAIRVKSLYKPETLSLIHPSYGQSVLEITAADRQQLLCAIDPLAPSTSRQNAEDAVTHARAFVSDITEHIQIFTGYCGSQMGHEFYIDSRAGEWMKTVVCDIAYAPDFRLRYWIRRSWRSLICSCPASQFTVVRDMLQLALNEVYTRLCSRWETIENFEQTDDEPSLEQLFLEHMICVLTRESITFVRAILNLSENSSSGVDENKEKPICCITNHVLQDQNLMSFLVAIIFRSFTCRDTNSAIRAIPAGREILNSIGDKCNEKVGSFMLIHCIKGLQVHGSDEVACGPLLSLVFHTYLTLRKRFESVIHILEEIPGCNLDALRDFDNKILGTTGSDEVTAEKMKREMMRKILRPIIATTASVQFKRPAQLRSLQPMYKKEKIVEEEDFTALGLIFN</sequence>
<evidence type="ECO:0000259" key="2">
    <source>
        <dbReference type="Pfam" id="PF19273"/>
    </source>
</evidence>
<dbReference type="EMBL" id="JBGFUD010000632">
    <property type="protein sequence ID" value="MFH4974934.1"/>
    <property type="molecule type" value="Genomic_DNA"/>
</dbReference>
<dbReference type="InterPro" id="IPR011989">
    <property type="entry name" value="ARM-like"/>
</dbReference>
<accession>A0ABD6E9W1</accession>
<dbReference type="InterPro" id="IPR016024">
    <property type="entry name" value="ARM-type_fold"/>
</dbReference>
<dbReference type="PANTHER" id="PTHR11223">
    <property type="entry name" value="EXPORTIN 1/5"/>
    <property type="match status" value="1"/>
</dbReference>